<reference evidence="1" key="1">
    <citation type="journal article" date="2014" name="Front. Microbiol.">
        <title>High frequency of phylogenetically diverse reductive dehalogenase-homologous genes in deep subseafloor sedimentary metagenomes.</title>
        <authorList>
            <person name="Kawai M."/>
            <person name="Futagami T."/>
            <person name="Toyoda A."/>
            <person name="Takaki Y."/>
            <person name="Nishi S."/>
            <person name="Hori S."/>
            <person name="Arai W."/>
            <person name="Tsubouchi T."/>
            <person name="Morono Y."/>
            <person name="Uchiyama I."/>
            <person name="Ito T."/>
            <person name="Fujiyama A."/>
            <person name="Inagaki F."/>
            <person name="Takami H."/>
        </authorList>
    </citation>
    <scope>NUCLEOTIDE SEQUENCE</scope>
    <source>
        <strain evidence="1">Expedition CK06-06</strain>
    </source>
</reference>
<gene>
    <name evidence="1" type="ORF">S01H4_60462</name>
</gene>
<comment type="caution">
    <text evidence="1">The sequence shown here is derived from an EMBL/GenBank/DDBJ whole genome shotgun (WGS) entry which is preliminary data.</text>
</comment>
<name>X1D6P2_9ZZZZ</name>
<accession>X1D6P2</accession>
<sequence length="187" mass="20869">EHRSIHFIHKKSISYQDNRQFNLTIFLTVTSATTTTIMAATEDDIVDEFFKTIGTIQSMKNNLDNAYLDGIKEILKEAKKKVSAHTGIYLHDNVKTKPDKDTLQKKIAAVPLSLSYTNDEGQLPIQSAVWGDHSVGYIPLLVKEGRKHQVGGHDNRGGFLVGDPHDSDRINVLQLLADLTSDSMSKH</sequence>
<dbReference type="EMBL" id="BART01035658">
    <property type="protein sequence ID" value="GAH16406.1"/>
    <property type="molecule type" value="Genomic_DNA"/>
</dbReference>
<protein>
    <submittedName>
        <fullName evidence="1">Uncharacterized protein</fullName>
    </submittedName>
</protein>
<feature type="non-terminal residue" evidence="1">
    <location>
        <position position="1"/>
    </location>
</feature>
<dbReference type="AlphaFoldDB" id="X1D6P2"/>
<organism evidence="1">
    <name type="scientific">marine sediment metagenome</name>
    <dbReference type="NCBI Taxonomy" id="412755"/>
    <lineage>
        <taxon>unclassified sequences</taxon>
        <taxon>metagenomes</taxon>
        <taxon>ecological metagenomes</taxon>
    </lineage>
</organism>
<evidence type="ECO:0000313" key="1">
    <source>
        <dbReference type="EMBL" id="GAH16406.1"/>
    </source>
</evidence>
<feature type="non-terminal residue" evidence="1">
    <location>
        <position position="187"/>
    </location>
</feature>
<proteinExistence type="predicted"/>